<dbReference type="RefSeq" id="WP_369273772.1">
    <property type="nucleotide sequence ID" value="NZ_CP163432.1"/>
</dbReference>
<evidence type="ECO:0000313" key="3">
    <source>
        <dbReference type="EMBL" id="XDQ13750.1"/>
    </source>
</evidence>
<feature type="compositionally biased region" description="Basic and acidic residues" evidence="1">
    <location>
        <begin position="8"/>
        <end position="23"/>
    </location>
</feature>
<organism evidence="3">
    <name type="scientific">Streptomyces sp. R11</name>
    <dbReference type="NCBI Taxonomy" id="3238625"/>
    <lineage>
        <taxon>Bacteria</taxon>
        <taxon>Bacillati</taxon>
        <taxon>Actinomycetota</taxon>
        <taxon>Actinomycetes</taxon>
        <taxon>Kitasatosporales</taxon>
        <taxon>Streptomycetaceae</taxon>
        <taxon>Streptomyces</taxon>
    </lineage>
</organism>
<dbReference type="EMBL" id="CP163432">
    <property type="protein sequence ID" value="XDQ13750.1"/>
    <property type="molecule type" value="Genomic_DNA"/>
</dbReference>
<keyword evidence="2" id="KW-1133">Transmembrane helix</keyword>
<reference evidence="3" key="1">
    <citation type="submission" date="2024-07" db="EMBL/GenBank/DDBJ databases">
        <authorList>
            <person name="Yu S.T."/>
        </authorList>
    </citation>
    <scope>NUCLEOTIDE SEQUENCE</scope>
    <source>
        <strain evidence="3">R11</strain>
    </source>
</reference>
<accession>A0AB39N5E6</accession>
<protein>
    <recommendedName>
        <fullName evidence="4">LPXTG cell wall anchor domain-containing protein</fullName>
    </recommendedName>
</protein>
<evidence type="ECO:0000256" key="1">
    <source>
        <dbReference type="SAM" id="MobiDB-lite"/>
    </source>
</evidence>
<dbReference type="AlphaFoldDB" id="A0AB39N5E6"/>
<proteinExistence type="predicted"/>
<sequence>MKAAASPPDDKTVPVKYEGKEHFASPVGTPRTTHPAMEQEVWLTGLGAAGVGLLMLIGGLLLVLLGRRRTGGGAPATVPPSGPFQV</sequence>
<evidence type="ECO:0000256" key="2">
    <source>
        <dbReference type="SAM" id="Phobius"/>
    </source>
</evidence>
<evidence type="ECO:0008006" key="4">
    <source>
        <dbReference type="Google" id="ProtNLM"/>
    </source>
</evidence>
<name>A0AB39N5E6_9ACTN</name>
<keyword evidence="2" id="KW-0472">Membrane</keyword>
<feature type="transmembrane region" description="Helical" evidence="2">
    <location>
        <begin position="41"/>
        <end position="65"/>
    </location>
</feature>
<keyword evidence="2" id="KW-0812">Transmembrane</keyword>
<feature type="region of interest" description="Disordered" evidence="1">
    <location>
        <begin position="1"/>
        <end position="33"/>
    </location>
</feature>
<gene>
    <name evidence="3" type="ORF">AB5J55_30975</name>
</gene>